<dbReference type="PANTHER" id="PTHR43798">
    <property type="entry name" value="MONOACYLGLYCEROL LIPASE"/>
    <property type="match status" value="1"/>
</dbReference>
<evidence type="ECO:0000313" key="3">
    <source>
        <dbReference type="EMBL" id="GLK84363.1"/>
    </source>
</evidence>
<dbReference type="RefSeq" id="WP_213358639.1">
    <property type="nucleotide sequence ID" value="NZ_BSFM01000012.1"/>
</dbReference>
<dbReference type="InterPro" id="IPR050266">
    <property type="entry name" value="AB_hydrolase_sf"/>
</dbReference>
<comment type="caution">
    <text evidence="3">The sequence shown here is derived from an EMBL/GenBank/DDBJ whole genome shotgun (WGS) entry which is preliminary data.</text>
</comment>
<dbReference type="AlphaFoldDB" id="A0A9W6JXK4"/>
<dbReference type="InterPro" id="IPR029058">
    <property type="entry name" value="AB_hydrolase_fold"/>
</dbReference>
<dbReference type="Proteomes" id="UP001143330">
    <property type="component" value="Unassembled WGS sequence"/>
</dbReference>
<proteinExistence type="predicted"/>
<reference evidence="3" key="2">
    <citation type="submission" date="2023-01" db="EMBL/GenBank/DDBJ databases">
        <authorList>
            <person name="Sun Q."/>
            <person name="Evtushenko L."/>
        </authorList>
    </citation>
    <scope>NUCLEOTIDE SEQUENCE</scope>
    <source>
        <strain evidence="3">VKM B-2789</strain>
    </source>
</reference>
<dbReference type="InterPro" id="IPR000073">
    <property type="entry name" value="AB_hydrolase_1"/>
</dbReference>
<protein>
    <submittedName>
        <fullName evidence="3">Alpha/beta hydrolase</fullName>
    </submittedName>
</protein>
<dbReference type="EMBL" id="BSFM01000012">
    <property type="protein sequence ID" value="GLK84363.1"/>
    <property type="molecule type" value="Genomic_DNA"/>
</dbReference>
<keyword evidence="4" id="KW-1185">Reference proteome</keyword>
<dbReference type="Pfam" id="PF12697">
    <property type="entry name" value="Abhydrolase_6"/>
    <property type="match status" value="1"/>
</dbReference>
<sequence>MTPRLCHDVAISHGRIAVEERPGPGIPILFIHGNSLCRSVFRKQLEGPLAEHHRLIAFDLPGHGDSGDALEPSRTYSRPGLADTTSELLDKLGIDRVVLAGWSLGGHVAIEMLPGDERVVGLFLSGAPPVGQDIAVGFRRPPFAILLKQDRFAPVDVQTFVDSMFDGPEASTLYAAARRTDARFRAELFARMREGAGRNQRQVLTHTGIPTAIVNGADDAVVNLDYFDTVPYGHLWKGRCFRLEKAGHAPFWDAPERYDALLLQFLADLL</sequence>
<dbReference type="PRINTS" id="PR00412">
    <property type="entry name" value="EPOXHYDRLASE"/>
</dbReference>
<dbReference type="SUPFAM" id="SSF53474">
    <property type="entry name" value="alpha/beta-Hydrolases"/>
    <property type="match status" value="1"/>
</dbReference>
<dbReference type="Gene3D" id="3.40.50.1820">
    <property type="entry name" value="alpha/beta hydrolase"/>
    <property type="match status" value="1"/>
</dbReference>
<accession>A0A9W6JXK4</accession>
<evidence type="ECO:0000259" key="2">
    <source>
        <dbReference type="Pfam" id="PF12697"/>
    </source>
</evidence>
<reference evidence="3" key="1">
    <citation type="journal article" date="2014" name="Int. J. Syst. Evol. Microbiol.">
        <title>Complete genome sequence of Corynebacterium casei LMG S-19264T (=DSM 44701T), isolated from a smear-ripened cheese.</title>
        <authorList>
            <consortium name="US DOE Joint Genome Institute (JGI-PGF)"/>
            <person name="Walter F."/>
            <person name="Albersmeier A."/>
            <person name="Kalinowski J."/>
            <person name="Ruckert C."/>
        </authorList>
    </citation>
    <scope>NUCLEOTIDE SEQUENCE</scope>
    <source>
        <strain evidence="3">VKM B-2789</strain>
    </source>
</reference>
<dbReference type="GO" id="GO:0016020">
    <property type="term" value="C:membrane"/>
    <property type="evidence" value="ECO:0007669"/>
    <property type="project" value="TreeGrafter"/>
</dbReference>
<evidence type="ECO:0000313" key="4">
    <source>
        <dbReference type="Proteomes" id="UP001143330"/>
    </source>
</evidence>
<keyword evidence="1 3" id="KW-0378">Hydrolase</keyword>
<evidence type="ECO:0000256" key="1">
    <source>
        <dbReference type="ARBA" id="ARBA00022801"/>
    </source>
</evidence>
<dbReference type="PANTHER" id="PTHR43798:SF31">
    <property type="entry name" value="AB HYDROLASE SUPERFAMILY PROTEIN YCLE"/>
    <property type="match status" value="1"/>
</dbReference>
<dbReference type="PRINTS" id="PR00111">
    <property type="entry name" value="ABHYDROLASE"/>
</dbReference>
<dbReference type="GO" id="GO:0016787">
    <property type="term" value="F:hydrolase activity"/>
    <property type="evidence" value="ECO:0007669"/>
    <property type="project" value="UniProtKB-KW"/>
</dbReference>
<gene>
    <name evidence="3" type="ORF">GCM10017653_24330</name>
</gene>
<dbReference type="InterPro" id="IPR000639">
    <property type="entry name" value="Epox_hydrolase-like"/>
</dbReference>
<feature type="domain" description="AB hydrolase-1" evidence="2">
    <location>
        <begin position="28"/>
        <end position="258"/>
    </location>
</feature>
<organism evidence="3 4">
    <name type="scientific">Ancylobacter defluvii</name>
    <dbReference type="NCBI Taxonomy" id="1282440"/>
    <lineage>
        <taxon>Bacteria</taxon>
        <taxon>Pseudomonadati</taxon>
        <taxon>Pseudomonadota</taxon>
        <taxon>Alphaproteobacteria</taxon>
        <taxon>Hyphomicrobiales</taxon>
        <taxon>Xanthobacteraceae</taxon>
        <taxon>Ancylobacter</taxon>
    </lineage>
</organism>
<name>A0A9W6JXK4_9HYPH</name>